<dbReference type="Gene3D" id="3.10.20.310">
    <property type="entry name" value="membrane protein fhac"/>
    <property type="match status" value="1"/>
</dbReference>
<evidence type="ECO:0000256" key="6">
    <source>
        <dbReference type="SAM" id="Phobius"/>
    </source>
</evidence>
<feature type="domain" description="POTRA" evidence="7">
    <location>
        <begin position="68"/>
        <end position="144"/>
    </location>
</feature>
<feature type="transmembrane region" description="Helical" evidence="6">
    <location>
        <begin position="49"/>
        <end position="68"/>
    </location>
</feature>
<protein>
    <recommendedName>
        <fullName evidence="7">POTRA domain-containing protein</fullName>
    </recommendedName>
</protein>
<dbReference type="Proteomes" id="UP000231542">
    <property type="component" value="Unassembled WGS sequence"/>
</dbReference>
<dbReference type="InterPro" id="IPR013685">
    <property type="entry name" value="POTRA_FtsQ_type"/>
</dbReference>
<dbReference type="PANTHER" id="PTHR37820">
    <property type="entry name" value="CELL DIVISION PROTEIN DIVIB"/>
    <property type="match status" value="1"/>
</dbReference>
<dbReference type="AlphaFoldDB" id="A0A2H0YUC4"/>
<sequence length="355" mass="41227">MFGRKKTKNIRGFRKHEIKIVNKPVYENPYFKRKQLGFILRHIKNPRRLILGLIILGVIYFFFYSNFFRIKEVEIQGNQELTYDQISSEINKVFVARRLIILPQSNLFVYNTKASEQALWDSFALEQVKIKKRLPDKIVVTLKEKIPNLTFINDGHYYYLDLEGIVTHIISPEEAKPNFPIVEDLNERKVKLKDKILPQKVIESIFDLNENFSKKTNTNIDRFLIPEVNCPKKTEPVSSEIGVPPTNSNTKVNTNLNINQNSSSVNSSKNANLNQNVNTSVTAEEKCDIVPLTQDIIIKTQENWQAFFTTVSDLSAQLERLKIFLLNRAVNKESNSNIDYIDLRFGEKIFLKELI</sequence>
<evidence type="ECO:0000256" key="1">
    <source>
        <dbReference type="ARBA" id="ARBA00022475"/>
    </source>
</evidence>
<proteinExistence type="predicted"/>
<dbReference type="PANTHER" id="PTHR37820:SF1">
    <property type="entry name" value="CELL DIVISION PROTEIN FTSQ"/>
    <property type="match status" value="1"/>
</dbReference>
<dbReference type="GO" id="GO:0005886">
    <property type="term" value="C:plasma membrane"/>
    <property type="evidence" value="ECO:0007669"/>
    <property type="project" value="TreeGrafter"/>
</dbReference>
<dbReference type="InterPro" id="IPR050487">
    <property type="entry name" value="FtsQ_DivIB"/>
</dbReference>
<evidence type="ECO:0000259" key="7">
    <source>
        <dbReference type="Pfam" id="PF08478"/>
    </source>
</evidence>
<dbReference type="Pfam" id="PF08478">
    <property type="entry name" value="POTRA_1"/>
    <property type="match status" value="1"/>
</dbReference>
<keyword evidence="6" id="KW-0472">Membrane</keyword>
<dbReference type="GO" id="GO:0051301">
    <property type="term" value="P:cell division"/>
    <property type="evidence" value="ECO:0007669"/>
    <property type="project" value="UniProtKB-KW"/>
</dbReference>
<dbReference type="EMBL" id="PEXU01000057">
    <property type="protein sequence ID" value="PIS42098.1"/>
    <property type="molecule type" value="Genomic_DNA"/>
</dbReference>
<keyword evidence="1" id="KW-1003">Cell membrane</keyword>
<comment type="caution">
    <text evidence="8">The sequence shown here is derived from an EMBL/GenBank/DDBJ whole genome shotgun (WGS) entry which is preliminary data.</text>
</comment>
<evidence type="ECO:0000256" key="4">
    <source>
        <dbReference type="ARBA" id="ARBA00022989"/>
    </source>
</evidence>
<evidence type="ECO:0000313" key="8">
    <source>
        <dbReference type="EMBL" id="PIS42098.1"/>
    </source>
</evidence>
<keyword evidence="5" id="KW-0131">Cell cycle</keyword>
<reference evidence="8 9" key="1">
    <citation type="submission" date="2017-09" db="EMBL/GenBank/DDBJ databases">
        <title>Depth-based differentiation of microbial function through sediment-hosted aquifers and enrichment of novel symbionts in the deep terrestrial subsurface.</title>
        <authorList>
            <person name="Probst A.J."/>
            <person name="Ladd B."/>
            <person name="Jarett J.K."/>
            <person name="Geller-Mcgrath D.E."/>
            <person name="Sieber C.M."/>
            <person name="Emerson J.B."/>
            <person name="Anantharaman K."/>
            <person name="Thomas B.C."/>
            <person name="Malmstrom R."/>
            <person name="Stieglmeier M."/>
            <person name="Klingl A."/>
            <person name="Woyke T."/>
            <person name="Ryan C.M."/>
            <person name="Banfield J.F."/>
        </authorList>
    </citation>
    <scope>NUCLEOTIDE SEQUENCE [LARGE SCALE GENOMIC DNA]</scope>
    <source>
        <strain evidence="8">CG08_land_8_20_14_0_20_40_16</strain>
    </source>
</reference>
<keyword evidence="2" id="KW-0132">Cell division</keyword>
<evidence type="ECO:0000256" key="5">
    <source>
        <dbReference type="ARBA" id="ARBA00023306"/>
    </source>
</evidence>
<keyword evidence="4 6" id="KW-1133">Transmembrane helix</keyword>
<accession>A0A2H0YUC4</accession>
<evidence type="ECO:0000256" key="3">
    <source>
        <dbReference type="ARBA" id="ARBA00022692"/>
    </source>
</evidence>
<keyword evidence="3 6" id="KW-0812">Transmembrane</keyword>
<name>A0A2H0YUC4_9BACT</name>
<evidence type="ECO:0000313" key="9">
    <source>
        <dbReference type="Proteomes" id="UP000231542"/>
    </source>
</evidence>
<organism evidence="8 9">
    <name type="scientific">Candidatus Kerfeldbacteria bacterium CG08_land_8_20_14_0_20_40_16</name>
    <dbReference type="NCBI Taxonomy" id="2014244"/>
    <lineage>
        <taxon>Bacteria</taxon>
        <taxon>Candidatus Kerfeldiibacteriota</taxon>
    </lineage>
</organism>
<evidence type="ECO:0000256" key="2">
    <source>
        <dbReference type="ARBA" id="ARBA00022618"/>
    </source>
</evidence>
<gene>
    <name evidence="8" type="ORF">COT24_05170</name>
</gene>